<evidence type="ECO:0000313" key="3">
    <source>
        <dbReference type="Proteomes" id="UP000807115"/>
    </source>
</evidence>
<reference evidence="2" key="1">
    <citation type="journal article" date="2019" name="BMC Genomics">
        <title>A new reference genome for Sorghum bicolor reveals high levels of sequence similarity between sweet and grain genotypes: implications for the genetics of sugar metabolism.</title>
        <authorList>
            <person name="Cooper E.A."/>
            <person name="Brenton Z.W."/>
            <person name="Flinn B.S."/>
            <person name="Jenkins J."/>
            <person name="Shu S."/>
            <person name="Flowers D."/>
            <person name="Luo F."/>
            <person name="Wang Y."/>
            <person name="Xia P."/>
            <person name="Barry K."/>
            <person name="Daum C."/>
            <person name="Lipzen A."/>
            <person name="Yoshinaga Y."/>
            <person name="Schmutz J."/>
            <person name="Saski C."/>
            <person name="Vermerris W."/>
            <person name="Kresovich S."/>
        </authorList>
    </citation>
    <scope>NUCLEOTIDE SEQUENCE</scope>
</reference>
<sequence>MNSNLWSGFIYILHISFILNLPTPQNCERTLSTTIKSEKVHISFILNLPTPQKCEKTLSTTIKSEKVYNLYMIEFLSFHTFSVADGAHGWVWINGEGLFSFLNINFLTSDISVMLCTEGRKTGRAC</sequence>
<evidence type="ECO:0000256" key="1">
    <source>
        <dbReference type="SAM" id="SignalP"/>
    </source>
</evidence>
<protein>
    <submittedName>
        <fullName evidence="2">Uncharacterized protein</fullName>
    </submittedName>
</protein>
<dbReference type="Proteomes" id="UP000807115">
    <property type="component" value="Chromosome 8"/>
</dbReference>
<proteinExistence type="predicted"/>
<evidence type="ECO:0000313" key="2">
    <source>
        <dbReference type="EMBL" id="KAG0521189.1"/>
    </source>
</evidence>
<reference evidence="2" key="2">
    <citation type="submission" date="2020-10" db="EMBL/GenBank/DDBJ databases">
        <authorList>
            <person name="Cooper E.A."/>
            <person name="Brenton Z.W."/>
            <person name="Flinn B.S."/>
            <person name="Jenkins J."/>
            <person name="Shu S."/>
            <person name="Flowers D."/>
            <person name="Luo F."/>
            <person name="Wang Y."/>
            <person name="Xia P."/>
            <person name="Barry K."/>
            <person name="Daum C."/>
            <person name="Lipzen A."/>
            <person name="Yoshinaga Y."/>
            <person name="Schmutz J."/>
            <person name="Saski C."/>
            <person name="Vermerris W."/>
            <person name="Kresovich S."/>
        </authorList>
    </citation>
    <scope>NUCLEOTIDE SEQUENCE</scope>
</reference>
<dbReference type="EMBL" id="CM027687">
    <property type="protein sequence ID" value="KAG0521189.1"/>
    <property type="molecule type" value="Genomic_DNA"/>
</dbReference>
<dbReference type="AlphaFoldDB" id="A0A921QF91"/>
<comment type="caution">
    <text evidence="2">The sequence shown here is derived from an EMBL/GenBank/DDBJ whole genome shotgun (WGS) entry which is preliminary data.</text>
</comment>
<keyword evidence="1" id="KW-0732">Signal</keyword>
<organism evidence="2 3">
    <name type="scientific">Sorghum bicolor</name>
    <name type="common">Sorghum</name>
    <name type="synonym">Sorghum vulgare</name>
    <dbReference type="NCBI Taxonomy" id="4558"/>
    <lineage>
        <taxon>Eukaryota</taxon>
        <taxon>Viridiplantae</taxon>
        <taxon>Streptophyta</taxon>
        <taxon>Embryophyta</taxon>
        <taxon>Tracheophyta</taxon>
        <taxon>Spermatophyta</taxon>
        <taxon>Magnoliopsida</taxon>
        <taxon>Liliopsida</taxon>
        <taxon>Poales</taxon>
        <taxon>Poaceae</taxon>
        <taxon>PACMAD clade</taxon>
        <taxon>Panicoideae</taxon>
        <taxon>Andropogonodae</taxon>
        <taxon>Andropogoneae</taxon>
        <taxon>Sorghinae</taxon>
        <taxon>Sorghum</taxon>
    </lineage>
</organism>
<accession>A0A921QF91</accession>
<name>A0A921QF91_SORBI</name>
<feature type="signal peptide" evidence="1">
    <location>
        <begin position="1"/>
        <end position="20"/>
    </location>
</feature>
<gene>
    <name evidence="2" type="ORF">BDA96_08G139900</name>
</gene>
<feature type="chain" id="PRO_5037020245" evidence="1">
    <location>
        <begin position="21"/>
        <end position="126"/>
    </location>
</feature>